<dbReference type="EMBL" id="CP021425">
    <property type="protein sequence ID" value="ARU54247.1"/>
    <property type="molecule type" value="Genomic_DNA"/>
</dbReference>
<dbReference type="PANTHER" id="PTHR34817">
    <property type="entry name" value="NUCLEOTIDYLTRANSFERASE"/>
    <property type="match status" value="1"/>
</dbReference>
<accession>A0A1Y0I1B4</accession>
<reference evidence="1 2" key="1">
    <citation type="submission" date="2017-05" db="EMBL/GenBank/DDBJ databases">
        <title>Genomic insights into alkan degradation activity of Oleiphilus messinensis.</title>
        <authorList>
            <person name="Kozyavkin S.A."/>
            <person name="Slesarev A.I."/>
            <person name="Golyshin P.N."/>
            <person name="Korzhenkov A."/>
            <person name="Golyshina O.N."/>
            <person name="Toshchakov S.V."/>
        </authorList>
    </citation>
    <scope>NUCLEOTIDE SEQUENCE [LARGE SCALE GENOMIC DNA]</scope>
    <source>
        <strain evidence="1 2">ME102</strain>
    </source>
</reference>
<dbReference type="KEGG" id="ome:OLMES_0139"/>
<keyword evidence="1" id="KW-0808">Transferase</keyword>
<protein>
    <submittedName>
        <fullName evidence="1">Nucleotidyltransferase</fullName>
    </submittedName>
</protein>
<proteinExistence type="predicted"/>
<dbReference type="PANTHER" id="PTHR34817:SF1">
    <property type="entry name" value="NUCLEOTIDYLTRANSFERASE"/>
    <property type="match status" value="1"/>
</dbReference>
<name>A0A1Y0I1B4_9GAMM</name>
<dbReference type="RefSeq" id="WP_087459471.1">
    <property type="nucleotide sequence ID" value="NZ_CP021425.1"/>
</dbReference>
<sequence length="304" mass="35137">MASTFDHLVQRGLLPGAPRFLASCVQYEVVMGSIAYGVSTDQSDMDVYGFAIPPKEDVFPHLRGEIPGFDRCEPTFEQFQRHHIQDPSALGGKGREYDITIYSITKYFKLLMDNNPNIIDSLFVPQHCILHSTPVANRIREKRQLFLHKGCWAKFKGYAYSQVHKMDTKVPEGKRKAIIEAYGYDVKFAYHVVRLLNEVEQLLTEQDLDLTRHKEQLKAIRRGEWTLNEVKEYFNAKEKTLERRYEQSSLPPTPDVDKIRNLLLECLEHHYGNLSAVVPRRNAADQTLNAIKHLVDDYMLQQGK</sequence>
<gene>
    <name evidence="1" type="ORF">OLMES_0139</name>
</gene>
<dbReference type="AlphaFoldDB" id="A0A1Y0I1B4"/>
<dbReference type="Pfam" id="PF10127">
    <property type="entry name" value="RlaP"/>
    <property type="match status" value="1"/>
</dbReference>
<evidence type="ECO:0000313" key="1">
    <source>
        <dbReference type="EMBL" id="ARU54247.1"/>
    </source>
</evidence>
<organism evidence="1 2">
    <name type="scientific">Oleiphilus messinensis</name>
    <dbReference type="NCBI Taxonomy" id="141451"/>
    <lineage>
        <taxon>Bacteria</taxon>
        <taxon>Pseudomonadati</taxon>
        <taxon>Pseudomonadota</taxon>
        <taxon>Gammaproteobacteria</taxon>
        <taxon>Oceanospirillales</taxon>
        <taxon>Oleiphilaceae</taxon>
        <taxon>Oleiphilus</taxon>
    </lineage>
</organism>
<evidence type="ECO:0000313" key="2">
    <source>
        <dbReference type="Proteomes" id="UP000196027"/>
    </source>
</evidence>
<dbReference type="OrthoDB" id="243791at2"/>
<keyword evidence="2" id="KW-1185">Reference proteome</keyword>
<dbReference type="InterPro" id="IPR018775">
    <property type="entry name" value="RlaP"/>
</dbReference>
<dbReference type="Proteomes" id="UP000196027">
    <property type="component" value="Chromosome"/>
</dbReference>
<dbReference type="GO" id="GO:0016740">
    <property type="term" value="F:transferase activity"/>
    <property type="evidence" value="ECO:0007669"/>
    <property type="project" value="UniProtKB-KW"/>
</dbReference>